<dbReference type="InterPro" id="IPR011011">
    <property type="entry name" value="Znf_FYVE_PHD"/>
</dbReference>
<dbReference type="FunFam" id="3.30.40.10:FF:000198">
    <property type="entry name" value="PHD finger protein 19"/>
    <property type="match status" value="1"/>
</dbReference>
<reference evidence="10 11" key="1">
    <citation type="journal article" date="2012" name="Nature">
        <title>The genomic landscape of species divergence in Ficedula flycatchers.</title>
        <authorList>
            <person name="Ellegren H."/>
            <person name="Smeds L."/>
            <person name="Burri R."/>
            <person name="Olason P.I."/>
            <person name="Backstrom N."/>
            <person name="Kawakami T."/>
            <person name="Kunstner A."/>
            <person name="Makinen H."/>
            <person name="Nadachowska-Brzyska K."/>
            <person name="Qvarnstrom A."/>
            <person name="Uebbing S."/>
            <person name="Wolf J.B."/>
        </authorList>
    </citation>
    <scope>NUCLEOTIDE SEQUENCE [LARGE SCALE GENOMIC DNA]</scope>
</reference>
<evidence type="ECO:0000313" key="10">
    <source>
        <dbReference type="Ensembl" id="ENSFALP00000030592.1"/>
    </source>
</evidence>
<dbReference type="SMART" id="SM00249">
    <property type="entry name" value="PHD"/>
    <property type="match status" value="1"/>
</dbReference>
<gene>
    <name evidence="10" type="primary">PHF19</name>
</gene>
<feature type="domain" description="PHD-type" evidence="9">
    <location>
        <begin position="253"/>
        <end position="308"/>
    </location>
</feature>
<dbReference type="SUPFAM" id="SSF63748">
    <property type="entry name" value="Tudor/PWWP/MBT"/>
    <property type="match status" value="1"/>
</dbReference>
<dbReference type="GO" id="GO:0005634">
    <property type="term" value="C:nucleus"/>
    <property type="evidence" value="ECO:0007669"/>
    <property type="project" value="UniProtKB-SubCell"/>
</dbReference>
<sequence length="465" mass="50264">MFRAAAPGAAGAHPSRAGKPCGLCSRLAQTRHWESALLWPEPGKHCFFRIAFQQTANPTHFFLAQTGAFLQRLIFSVRFTERLKGCSRFQESRRAQVVPCRDNAAQALPASHPSRIPPGAPGEATAPHPPRGTGGSHGSEGTAGRSRVWQRVTEPLHERWALPMESTELSPLIRDVCAAQPGSARRGGGCRELMVRLSEGQYVLCRWTDGLYYLGKIKRVSGSKQSCLVTFEDNSKYWVLWKDIQHAGVPGEEPKCSICLGKKSGPRNEILICGKCGLGYHQQCHIPVASGGEGPLGTPWFCRRCIFALAVRVSEAAPGSRLRVLPIPGGSADPVPVAPTERGCPEERSHCQDAASREDGAVLQPRAAGVGLPTPHQPAAVLLLLRGPRRVVPEDAAVLPLPAVVPRSLHPVPQRPHDVRRPVLCVFLLCVQPGTRIHQAPALEMGGHRSSGPLQPGCAEQEEVL</sequence>
<reference evidence="10" key="2">
    <citation type="submission" date="2025-08" db="UniProtKB">
        <authorList>
            <consortium name="Ensembl"/>
        </authorList>
    </citation>
    <scope>IDENTIFICATION</scope>
</reference>
<evidence type="ECO:0000259" key="9">
    <source>
        <dbReference type="PROSITE" id="PS50016"/>
    </source>
</evidence>
<dbReference type="SUPFAM" id="SSF57903">
    <property type="entry name" value="FYVE/PHD zinc finger"/>
    <property type="match status" value="1"/>
</dbReference>
<feature type="region of interest" description="Disordered" evidence="8">
    <location>
        <begin position="444"/>
        <end position="465"/>
    </location>
</feature>
<name>A0A803W6I6_FICAL</name>
<dbReference type="InterPro" id="IPR047400">
    <property type="entry name" value="Tudor_PHF19"/>
</dbReference>
<dbReference type="GO" id="GO:0045814">
    <property type="term" value="P:negative regulation of gene expression, epigenetic"/>
    <property type="evidence" value="ECO:0007669"/>
    <property type="project" value="TreeGrafter"/>
</dbReference>
<dbReference type="InterPro" id="IPR013083">
    <property type="entry name" value="Znf_RING/FYVE/PHD"/>
</dbReference>
<dbReference type="InterPro" id="IPR019787">
    <property type="entry name" value="Znf_PHD-finger"/>
</dbReference>
<dbReference type="InterPro" id="IPR001965">
    <property type="entry name" value="Znf_PHD"/>
</dbReference>
<keyword evidence="11" id="KW-1185">Reference proteome</keyword>
<evidence type="ECO:0000256" key="4">
    <source>
        <dbReference type="ARBA" id="ARBA00022771"/>
    </source>
</evidence>
<dbReference type="CDD" id="cd20451">
    <property type="entry name" value="Tudor_PHF19"/>
    <property type="match status" value="1"/>
</dbReference>
<dbReference type="GeneTree" id="ENSGT00950000183180"/>
<organism evidence="10 11">
    <name type="scientific">Ficedula albicollis</name>
    <name type="common">Collared flycatcher</name>
    <name type="synonym">Muscicapa albicollis</name>
    <dbReference type="NCBI Taxonomy" id="59894"/>
    <lineage>
        <taxon>Eukaryota</taxon>
        <taxon>Metazoa</taxon>
        <taxon>Chordata</taxon>
        <taxon>Craniata</taxon>
        <taxon>Vertebrata</taxon>
        <taxon>Euteleostomi</taxon>
        <taxon>Archelosauria</taxon>
        <taxon>Archosauria</taxon>
        <taxon>Dinosauria</taxon>
        <taxon>Saurischia</taxon>
        <taxon>Theropoda</taxon>
        <taxon>Coelurosauria</taxon>
        <taxon>Aves</taxon>
        <taxon>Neognathae</taxon>
        <taxon>Neoaves</taxon>
        <taxon>Telluraves</taxon>
        <taxon>Australaves</taxon>
        <taxon>Passeriformes</taxon>
        <taxon>Muscicapidae</taxon>
        <taxon>Ficedula</taxon>
    </lineage>
</organism>
<dbReference type="GO" id="GO:0003677">
    <property type="term" value="F:DNA binding"/>
    <property type="evidence" value="ECO:0007669"/>
    <property type="project" value="TreeGrafter"/>
</dbReference>
<dbReference type="GO" id="GO:0008270">
    <property type="term" value="F:zinc ion binding"/>
    <property type="evidence" value="ECO:0007669"/>
    <property type="project" value="UniProtKB-KW"/>
</dbReference>
<keyword evidence="4 7" id="KW-0863">Zinc-finger</keyword>
<dbReference type="Proteomes" id="UP000016665">
    <property type="component" value="Chromosome 17"/>
</dbReference>
<dbReference type="PANTHER" id="PTHR12628:SF6">
    <property type="entry name" value="PHD FINGER PROTEIN 19"/>
    <property type="match status" value="1"/>
</dbReference>
<dbReference type="GO" id="GO:0003682">
    <property type="term" value="F:chromatin binding"/>
    <property type="evidence" value="ECO:0007669"/>
    <property type="project" value="TreeGrafter"/>
</dbReference>
<evidence type="ECO:0000256" key="5">
    <source>
        <dbReference type="ARBA" id="ARBA00022833"/>
    </source>
</evidence>
<reference evidence="10" key="3">
    <citation type="submission" date="2025-09" db="UniProtKB">
        <authorList>
            <consortium name="Ensembl"/>
        </authorList>
    </citation>
    <scope>IDENTIFICATION</scope>
</reference>
<accession>A0A803W6I6</accession>
<evidence type="ECO:0000256" key="1">
    <source>
        <dbReference type="ARBA" id="ARBA00004123"/>
    </source>
</evidence>
<keyword evidence="5" id="KW-0862">Zinc</keyword>
<dbReference type="SMART" id="SM00333">
    <property type="entry name" value="TUDOR"/>
    <property type="match status" value="1"/>
</dbReference>
<dbReference type="Gene3D" id="3.30.40.10">
    <property type="entry name" value="Zinc/RING finger domain, C3HC4 (zinc finger)"/>
    <property type="match status" value="1"/>
</dbReference>
<evidence type="ECO:0000256" key="7">
    <source>
        <dbReference type="PROSITE-ProRule" id="PRU00146"/>
    </source>
</evidence>
<dbReference type="PROSITE" id="PS50016">
    <property type="entry name" value="ZF_PHD_2"/>
    <property type="match status" value="1"/>
</dbReference>
<proteinExistence type="predicted"/>
<dbReference type="PANTHER" id="PTHR12628">
    <property type="entry name" value="POLYCOMB-LIKE TRANSCRIPTION FACTOR"/>
    <property type="match status" value="1"/>
</dbReference>
<evidence type="ECO:0000256" key="6">
    <source>
        <dbReference type="ARBA" id="ARBA00023242"/>
    </source>
</evidence>
<keyword evidence="3" id="KW-0677">Repeat</keyword>
<dbReference type="InterPro" id="IPR040477">
    <property type="entry name" value="KDM4-like_Tudor"/>
</dbReference>
<evidence type="ECO:0000256" key="8">
    <source>
        <dbReference type="SAM" id="MobiDB-lite"/>
    </source>
</evidence>
<dbReference type="Pfam" id="PF18104">
    <property type="entry name" value="Tudor_2"/>
    <property type="match status" value="1"/>
</dbReference>
<dbReference type="Pfam" id="PF00628">
    <property type="entry name" value="PHD"/>
    <property type="match status" value="1"/>
</dbReference>
<feature type="region of interest" description="Disordered" evidence="8">
    <location>
        <begin position="108"/>
        <end position="146"/>
    </location>
</feature>
<evidence type="ECO:0000313" key="11">
    <source>
        <dbReference type="Proteomes" id="UP000016665"/>
    </source>
</evidence>
<keyword evidence="6" id="KW-0539">Nucleus</keyword>
<protein>
    <submittedName>
        <fullName evidence="10">PHD finger protein 19</fullName>
    </submittedName>
</protein>
<dbReference type="Ensembl" id="ENSFALT00000036772.1">
    <property type="protein sequence ID" value="ENSFALP00000030592.1"/>
    <property type="gene ID" value="ENSFALG00000026670.1"/>
</dbReference>
<evidence type="ECO:0000256" key="3">
    <source>
        <dbReference type="ARBA" id="ARBA00022737"/>
    </source>
</evidence>
<dbReference type="Gene3D" id="2.30.30.140">
    <property type="match status" value="1"/>
</dbReference>
<dbReference type="InterPro" id="IPR002999">
    <property type="entry name" value="Tudor"/>
</dbReference>
<evidence type="ECO:0000256" key="2">
    <source>
        <dbReference type="ARBA" id="ARBA00022723"/>
    </source>
</evidence>
<keyword evidence="2" id="KW-0479">Metal-binding</keyword>
<dbReference type="AlphaFoldDB" id="A0A803W6I6"/>
<dbReference type="FunFam" id="2.30.30.140:FF:000014">
    <property type="entry name" value="Metal-response element-binding transcription factor 2"/>
    <property type="match status" value="1"/>
</dbReference>
<comment type="subcellular location">
    <subcellularLocation>
        <location evidence="1">Nucleus</location>
    </subcellularLocation>
</comment>